<protein>
    <submittedName>
        <fullName evidence="3">M23 family metallopeptidase</fullName>
    </submittedName>
</protein>
<dbReference type="PANTHER" id="PTHR21666:SF270">
    <property type="entry name" value="MUREIN HYDROLASE ACTIVATOR ENVC"/>
    <property type="match status" value="1"/>
</dbReference>
<accession>A0ABS5TY60</accession>
<dbReference type="Gene3D" id="2.30.30.40">
    <property type="entry name" value="SH3 Domains"/>
    <property type="match status" value="1"/>
</dbReference>
<sequence>MRTRSAVWSLVLAGGLAIATLPAPAVAGGPAPSPAPAQAVVVAPAATSVPANVSTSRTPKGRLVLLPLVNKTYALTSGWGPRCIPTRGATTFHYGLDMGAADGAPVYAVTGGVVTDVRQPSGGAPGTIVVRSLVDGVPTWLGYLHPWNPGKYVKVGDKVKAGQRIADVGASGPATGPHLHLEVWTGGYYTGTSHDPRAWLEGYGLPVTAQATADRVAPTPSSCTYYSTTRLNLRAGASTSTTVLATLDANTRLWNKPGTKINGFIPVSVRMDASTVLRGWVHTDYISQSKAYHLATSTVVRSSAVSTSKALYTAPAGARVAPGRVSGWWTNVSVNGVTGWVPTSAIAGGVS</sequence>
<dbReference type="Pfam" id="PF01551">
    <property type="entry name" value="Peptidase_M23"/>
    <property type="match status" value="1"/>
</dbReference>
<comment type="caution">
    <text evidence="3">The sequence shown here is derived from an EMBL/GenBank/DDBJ whole genome shotgun (WGS) entry which is preliminary data.</text>
</comment>
<evidence type="ECO:0000313" key="3">
    <source>
        <dbReference type="EMBL" id="MBT0994084.1"/>
    </source>
</evidence>
<feature type="chain" id="PRO_5045993158" evidence="1">
    <location>
        <begin position="28"/>
        <end position="351"/>
    </location>
</feature>
<name>A0ABS5TY60_9CELL</name>
<dbReference type="InterPro" id="IPR016047">
    <property type="entry name" value="M23ase_b-sheet_dom"/>
</dbReference>
<keyword evidence="4" id="KW-1185">Reference proteome</keyword>
<dbReference type="SUPFAM" id="SSF51261">
    <property type="entry name" value="Duplicated hybrid motif"/>
    <property type="match status" value="1"/>
</dbReference>
<dbReference type="InterPro" id="IPR011055">
    <property type="entry name" value="Dup_hybrid_motif"/>
</dbReference>
<reference evidence="3 4" key="1">
    <citation type="submission" date="2021-05" db="EMBL/GenBank/DDBJ databases">
        <title>Description of Cellulomonas sp. DKR-3 sp. nov.</title>
        <authorList>
            <person name="Dahal R.H."/>
            <person name="Chaudhary D.K."/>
        </authorList>
    </citation>
    <scope>NUCLEOTIDE SEQUENCE [LARGE SCALE GENOMIC DNA]</scope>
    <source>
        <strain evidence="3 4">DKR-3</strain>
    </source>
</reference>
<keyword evidence="1" id="KW-0732">Signal</keyword>
<dbReference type="EMBL" id="JAHBOH010000001">
    <property type="protein sequence ID" value="MBT0994084.1"/>
    <property type="molecule type" value="Genomic_DNA"/>
</dbReference>
<dbReference type="Proteomes" id="UP000722125">
    <property type="component" value="Unassembled WGS sequence"/>
</dbReference>
<dbReference type="CDD" id="cd12797">
    <property type="entry name" value="M23_peptidase"/>
    <property type="match status" value="1"/>
</dbReference>
<feature type="domain" description="M23ase beta-sheet core" evidence="2">
    <location>
        <begin position="92"/>
        <end position="187"/>
    </location>
</feature>
<dbReference type="RefSeq" id="WP_214348656.1">
    <property type="nucleotide sequence ID" value="NZ_JAHBOH010000001.1"/>
</dbReference>
<evidence type="ECO:0000256" key="1">
    <source>
        <dbReference type="SAM" id="SignalP"/>
    </source>
</evidence>
<organism evidence="3 4">
    <name type="scientific">Cellulomonas fulva</name>
    <dbReference type="NCBI Taxonomy" id="2835530"/>
    <lineage>
        <taxon>Bacteria</taxon>
        <taxon>Bacillati</taxon>
        <taxon>Actinomycetota</taxon>
        <taxon>Actinomycetes</taxon>
        <taxon>Micrococcales</taxon>
        <taxon>Cellulomonadaceae</taxon>
        <taxon>Cellulomonas</taxon>
    </lineage>
</organism>
<evidence type="ECO:0000259" key="2">
    <source>
        <dbReference type="Pfam" id="PF01551"/>
    </source>
</evidence>
<dbReference type="InterPro" id="IPR050570">
    <property type="entry name" value="Cell_wall_metabolism_enzyme"/>
</dbReference>
<proteinExistence type="predicted"/>
<dbReference type="PANTHER" id="PTHR21666">
    <property type="entry name" value="PEPTIDASE-RELATED"/>
    <property type="match status" value="1"/>
</dbReference>
<gene>
    <name evidence="3" type="ORF">KIN34_07275</name>
</gene>
<feature type="signal peptide" evidence="1">
    <location>
        <begin position="1"/>
        <end position="27"/>
    </location>
</feature>
<evidence type="ECO:0000313" key="4">
    <source>
        <dbReference type="Proteomes" id="UP000722125"/>
    </source>
</evidence>
<dbReference type="Gene3D" id="2.70.70.10">
    <property type="entry name" value="Glucose Permease (Domain IIA)"/>
    <property type="match status" value="1"/>
</dbReference>